<dbReference type="InterPro" id="IPR050416">
    <property type="entry name" value="FAD-linked_Oxidoreductase"/>
</dbReference>
<keyword evidence="9" id="KW-1185">Reference proteome</keyword>
<dbReference type="EMBL" id="ML992508">
    <property type="protein sequence ID" value="KAF2222293.1"/>
    <property type="molecule type" value="Genomic_DNA"/>
</dbReference>
<dbReference type="InterPro" id="IPR036318">
    <property type="entry name" value="FAD-bd_PCMH-like_sf"/>
</dbReference>
<protein>
    <submittedName>
        <fullName evidence="8">FAD binding domain-containing protein</fullName>
    </submittedName>
</protein>
<evidence type="ECO:0000313" key="8">
    <source>
        <dbReference type="EMBL" id="KAF2222293.1"/>
    </source>
</evidence>
<keyword evidence="3" id="KW-0274">FAD</keyword>
<feature type="region of interest" description="Disordered" evidence="5">
    <location>
        <begin position="526"/>
        <end position="557"/>
    </location>
</feature>
<feature type="domain" description="FAD-binding PCMH-type" evidence="7">
    <location>
        <begin position="98"/>
        <end position="269"/>
    </location>
</feature>
<keyword evidence="2" id="KW-0285">Flavoprotein</keyword>
<dbReference type="PANTHER" id="PTHR42973">
    <property type="entry name" value="BINDING OXIDOREDUCTASE, PUTATIVE (AFU_ORTHOLOGUE AFUA_1G17690)-RELATED"/>
    <property type="match status" value="1"/>
</dbReference>
<dbReference type="InterPro" id="IPR006094">
    <property type="entry name" value="Oxid_FAD_bind_N"/>
</dbReference>
<evidence type="ECO:0000256" key="2">
    <source>
        <dbReference type="ARBA" id="ARBA00022630"/>
    </source>
</evidence>
<evidence type="ECO:0000259" key="7">
    <source>
        <dbReference type="PROSITE" id="PS51387"/>
    </source>
</evidence>
<evidence type="ECO:0000256" key="1">
    <source>
        <dbReference type="ARBA" id="ARBA00005466"/>
    </source>
</evidence>
<reference evidence="9" key="1">
    <citation type="journal article" date="2020" name="Stud. Mycol.">
        <title>101 Dothideomycetes genomes: A test case for predicting lifestyles and emergence of pathogens.</title>
        <authorList>
            <person name="Haridas S."/>
            <person name="Albert R."/>
            <person name="Binder M."/>
            <person name="Bloem J."/>
            <person name="LaButti K."/>
            <person name="Salamov A."/>
            <person name="Andreopoulos B."/>
            <person name="Baker S."/>
            <person name="Barry K."/>
            <person name="Bills G."/>
            <person name="Bluhm B."/>
            <person name="Cannon C."/>
            <person name="Castanera R."/>
            <person name="Culley D."/>
            <person name="Daum C."/>
            <person name="Ezra D."/>
            <person name="Gonzalez J."/>
            <person name="Henrissat B."/>
            <person name="Kuo A."/>
            <person name="Liang C."/>
            <person name="Lipzen A."/>
            <person name="Lutzoni F."/>
            <person name="Magnuson J."/>
            <person name="Mondo S."/>
            <person name="Nolan M."/>
            <person name="Ohm R."/>
            <person name="Pangilinan J."/>
            <person name="Park H.-J."/>
            <person name="Ramirez L."/>
            <person name="Alfaro M."/>
            <person name="Sun H."/>
            <person name="Tritt A."/>
            <person name="Yoshinaga Y."/>
            <person name="Zwiers L.-H."/>
            <person name="Turgeon B."/>
            <person name="Goodwin S."/>
            <person name="Spatafora J."/>
            <person name="Crous P."/>
            <person name="Grigoriev I."/>
        </authorList>
    </citation>
    <scope>NUCLEOTIDE SEQUENCE [LARGE SCALE GENOMIC DNA]</scope>
    <source>
        <strain evidence="9">CECT 20119</strain>
    </source>
</reference>
<comment type="similarity">
    <text evidence="1">Belongs to the oxygen-dependent FAD-linked oxidoreductase family.</text>
</comment>
<feature type="signal peptide" evidence="6">
    <location>
        <begin position="1"/>
        <end position="17"/>
    </location>
</feature>
<dbReference type="SUPFAM" id="SSF56176">
    <property type="entry name" value="FAD-binding/transporter-associated domain-like"/>
    <property type="match status" value="1"/>
</dbReference>
<evidence type="ECO:0000256" key="3">
    <source>
        <dbReference type="ARBA" id="ARBA00022827"/>
    </source>
</evidence>
<dbReference type="AlphaFoldDB" id="A0A6A6G9R8"/>
<dbReference type="InterPro" id="IPR016167">
    <property type="entry name" value="FAD-bd_PCMH_sub1"/>
</dbReference>
<keyword evidence="4" id="KW-0560">Oxidoreductase</keyword>
<evidence type="ECO:0000256" key="4">
    <source>
        <dbReference type="ARBA" id="ARBA00023002"/>
    </source>
</evidence>
<dbReference type="OrthoDB" id="2151789at2759"/>
<evidence type="ECO:0000256" key="5">
    <source>
        <dbReference type="SAM" id="MobiDB-lite"/>
    </source>
</evidence>
<dbReference type="GO" id="GO:0016491">
    <property type="term" value="F:oxidoreductase activity"/>
    <property type="evidence" value="ECO:0007669"/>
    <property type="project" value="UniProtKB-KW"/>
</dbReference>
<dbReference type="InterPro" id="IPR016169">
    <property type="entry name" value="FAD-bd_PCMH_sub2"/>
</dbReference>
<dbReference type="Pfam" id="PF08031">
    <property type="entry name" value="BBE"/>
    <property type="match status" value="1"/>
</dbReference>
<sequence>MKWWSILLPLLSILARAEEAGEAEEFNVPAALLDRGIDISAIPSLQNIADHPTRSLPSVACSAACKALDQIYGGQSLLQTDAVEYIAFNNGFWSKQQADVRPTCIFRPENADAVAIQVLISRLTTCPFAVKSGGHAAFIGASNIPDGITVDFSRMNEIKLSQDKKIASIQPGNTWSQVYAELAKDDVIVIGGRVERIGVGGLTLGGGISFLSPRHGWAVDNVASYEVISATGTLLTASPTTNADLYWALRGGGNNFGIVVRFHYDTVPLPNNSIWGGTITVPSPAFPSLIKAYHNMVLSAPTDPDAGGWLAFALYDNTQVAGQELYHASPTADNATIFSPFVGIQPLISSTTQPRNVVDYTVTLQSVQPYGLRELFSVITIKLDLDLLSFAQETFFAKVSAATKAEGSLPVLVFQTITIPMLERMQRNGGNPLGLTVEGGPYVLVQFSAWWGREEDDDLIYSTAKDVLDTINEESEKRGKGSGYVYMNYAAPWQDVIAGYGEGNKKRLKEVAKRYDPEGVFQLLQPGGFKLDGAPWRESKYGQNKKSESADRVSDEL</sequence>
<organism evidence="8 9">
    <name type="scientific">Elsinoe ampelina</name>
    <dbReference type="NCBI Taxonomy" id="302913"/>
    <lineage>
        <taxon>Eukaryota</taxon>
        <taxon>Fungi</taxon>
        <taxon>Dikarya</taxon>
        <taxon>Ascomycota</taxon>
        <taxon>Pezizomycotina</taxon>
        <taxon>Dothideomycetes</taxon>
        <taxon>Dothideomycetidae</taxon>
        <taxon>Myriangiales</taxon>
        <taxon>Elsinoaceae</taxon>
        <taxon>Elsinoe</taxon>
    </lineage>
</organism>
<accession>A0A6A6G9R8</accession>
<name>A0A6A6G9R8_9PEZI</name>
<dbReference type="InterPro" id="IPR012951">
    <property type="entry name" value="BBE"/>
</dbReference>
<dbReference type="PROSITE" id="PS51387">
    <property type="entry name" value="FAD_PCMH"/>
    <property type="match status" value="1"/>
</dbReference>
<dbReference type="Pfam" id="PF01565">
    <property type="entry name" value="FAD_binding_4"/>
    <property type="match status" value="1"/>
</dbReference>
<proteinExistence type="inferred from homology"/>
<dbReference type="GO" id="GO:0071949">
    <property type="term" value="F:FAD binding"/>
    <property type="evidence" value="ECO:0007669"/>
    <property type="project" value="InterPro"/>
</dbReference>
<dbReference type="Proteomes" id="UP000799538">
    <property type="component" value="Unassembled WGS sequence"/>
</dbReference>
<evidence type="ECO:0000256" key="6">
    <source>
        <dbReference type="SAM" id="SignalP"/>
    </source>
</evidence>
<feature type="chain" id="PRO_5025649324" evidence="6">
    <location>
        <begin position="18"/>
        <end position="557"/>
    </location>
</feature>
<gene>
    <name evidence="8" type="ORF">BDZ85DRAFT_263401</name>
</gene>
<dbReference type="Gene3D" id="3.30.465.10">
    <property type="match status" value="1"/>
</dbReference>
<dbReference type="Gene3D" id="3.40.462.20">
    <property type="match status" value="1"/>
</dbReference>
<keyword evidence="6" id="KW-0732">Signal</keyword>
<dbReference type="InterPro" id="IPR016166">
    <property type="entry name" value="FAD-bd_PCMH"/>
</dbReference>
<evidence type="ECO:0000313" key="9">
    <source>
        <dbReference type="Proteomes" id="UP000799538"/>
    </source>
</evidence>
<dbReference type="Gene3D" id="3.30.43.10">
    <property type="entry name" value="Uridine Diphospho-n-acetylenolpyruvylglucosamine Reductase, domain 2"/>
    <property type="match status" value="1"/>
</dbReference>
<feature type="compositionally biased region" description="Basic and acidic residues" evidence="5">
    <location>
        <begin position="535"/>
        <end position="557"/>
    </location>
</feature>
<dbReference type="PANTHER" id="PTHR42973:SF34">
    <property type="entry name" value="FAD BINDING DOMAIN PROTEIN (AFU_ORTHOLOGUE AFUA_3G02770)"/>
    <property type="match status" value="1"/>
</dbReference>